<dbReference type="EMBL" id="LVLJ01001561">
    <property type="protein sequence ID" value="OAE29015.1"/>
    <property type="molecule type" value="Genomic_DNA"/>
</dbReference>
<dbReference type="Proteomes" id="UP000077202">
    <property type="component" value="Unassembled WGS sequence"/>
</dbReference>
<proteinExistence type="predicted"/>
<gene>
    <name evidence="2" type="ORF">AXG93_3112s1020</name>
</gene>
<feature type="compositionally biased region" description="Polar residues" evidence="1">
    <location>
        <begin position="253"/>
        <end position="265"/>
    </location>
</feature>
<feature type="region of interest" description="Disordered" evidence="1">
    <location>
        <begin position="124"/>
        <end position="215"/>
    </location>
</feature>
<feature type="region of interest" description="Disordered" evidence="1">
    <location>
        <begin position="1"/>
        <end position="108"/>
    </location>
</feature>
<evidence type="ECO:0000313" key="3">
    <source>
        <dbReference type="Proteomes" id="UP000077202"/>
    </source>
</evidence>
<feature type="region of interest" description="Disordered" evidence="1">
    <location>
        <begin position="234"/>
        <end position="267"/>
    </location>
</feature>
<reference evidence="2" key="1">
    <citation type="submission" date="2016-03" db="EMBL/GenBank/DDBJ databases">
        <title>Mechanisms controlling the formation of the plant cell surface in tip-growing cells are functionally conserved among land plants.</title>
        <authorList>
            <person name="Honkanen S."/>
            <person name="Jones V.A."/>
            <person name="Morieri G."/>
            <person name="Champion C."/>
            <person name="Hetherington A.J."/>
            <person name="Kelly S."/>
            <person name="Saint-Marcoux D."/>
            <person name="Proust H."/>
            <person name="Prescott H."/>
            <person name="Dolan L."/>
        </authorList>
    </citation>
    <scope>NUCLEOTIDE SEQUENCE [LARGE SCALE GENOMIC DNA]</scope>
    <source>
        <tissue evidence="2">Whole gametophyte</tissue>
    </source>
</reference>
<organism evidence="2 3">
    <name type="scientific">Marchantia polymorpha subsp. ruderalis</name>
    <dbReference type="NCBI Taxonomy" id="1480154"/>
    <lineage>
        <taxon>Eukaryota</taxon>
        <taxon>Viridiplantae</taxon>
        <taxon>Streptophyta</taxon>
        <taxon>Embryophyta</taxon>
        <taxon>Marchantiophyta</taxon>
        <taxon>Marchantiopsida</taxon>
        <taxon>Marchantiidae</taxon>
        <taxon>Marchantiales</taxon>
        <taxon>Marchantiaceae</taxon>
        <taxon>Marchantia</taxon>
    </lineage>
</organism>
<feature type="compositionally biased region" description="Low complexity" evidence="1">
    <location>
        <begin position="57"/>
        <end position="69"/>
    </location>
</feature>
<feature type="compositionally biased region" description="Basic and acidic residues" evidence="1">
    <location>
        <begin position="145"/>
        <end position="186"/>
    </location>
</feature>
<dbReference type="AlphaFoldDB" id="A0A176W9C5"/>
<accession>A0A176W9C5</accession>
<feature type="compositionally biased region" description="Basic residues" evidence="1">
    <location>
        <begin position="83"/>
        <end position="96"/>
    </location>
</feature>
<feature type="compositionally biased region" description="Basic and acidic residues" evidence="1">
    <location>
        <begin position="70"/>
        <end position="82"/>
    </location>
</feature>
<keyword evidence="3" id="KW-1185">Reference proteome</keyword>
<feature type="compositionally biased region" description="Basic and acidic residues" evidence="1">
    <location>
        <begin position="201"/>
        <end position="215"/>
    </location>
</feature>
<feature type="compositionally biased region" description="Basic and acidic residues" evidence="1">
    <location>
        <begin position="35"/>
        <end position="44"/>
    </location>
</feature>
<protein>
    <submittedName>
        <fullName evidence="2">Uncharacterized protein</fullName>
    </submittedName>
</protein>
<comment type="caution">
    <text evidence="2">The sequence shown here is derived from an EMBL/GenBank/DDBJ whole genome shotgun (WGS) entry which is preliminary data.</text>
</comment>
<evidence type="ECO:0000313" key="2">
    <source>
        <dbReference type="EMBL" id="OAE29015.1"/>
    </source>
</evidence>
<feature type="compositionally biased region" description="Basic and acidic residues" evidence="1">
    <location>
        <begin position="15"/>
        <end position="28"/>
    </location>
</feature>
<name>A0A176W9C5_MARPO</name>
<sequence>MDASSELARGTPSALRDHGRGEQAVDFHSHRRGRERRDSVERKQKGGRRKRRGATPSSEELSSEEGSTSSKEEETSLSEEDRKKKKRGAAKKKGQRRANMDKSSGDIASKVETLVKNFADLKVHVSSDKNDQEEEWSEEVMCGRVETRSSKRSKDDERDNRKHSRKPDDRKGKGEEKSSSRADLRPARRPSAMRKTPSSRPDTRTEDEQVRVLRREYAPDIKDEVAELLKEAIRNRTKTEGRNIPTPSVARPSATSKQRKPSVSSRHAHYDVMEDIGNQRANIKFNQLLDDNKMYRKMLMLLLRRPRKTRAVKLPLVEVVGSLCNNPPKAKTAVWW</sequence>
<evidence type="ECO:0000256" key="1">
    <source>
        <dbReference type="SAM" id="MobiDB-lite"/>
    </source>
</evidence>